<sequence>MSDEATKQLPSHNQYQTVSISNDHWVPVARNRLSKRCRILLGVFAVIGITMLLLALLLPTLLINGKSTSFTIITTTTTIITKTTSTSTIASSTSTLDADSGDIICTDARNYIQHEDENGDNFPWKS</sequence>
<feature type="transmembrane region" description="Helical" evidence="1">
    <location>
        <begin position="39"/>
        <end position="62"/>
    </location>
</feature>
<reference evidence="2" key="1">
    <citation type="submission" date="2021-02" db="EMBL/GenBank/DDBJ databases">
        <authorList>
            <person name="Nowell W R."/>
        </authorList>
    </citation>
    <scope>NUCLEOTIDE SEQUENCE</scope>
</reference>
<protein>
    <submittedName>
        <fullName evidence="2">Uncharacterized protein</fullName>
    </submittedName>
</protein>
<keyword evidence="1" id="KW-0472">Membrane</keyword>
<evidence type="ECO:0000313" key="3">
    <source>
        <dbReference type="Proteomes" id="UP000663860"/>
    </source>
</evidence>
<gene>
    <name evidence="2" type="ORF">IZO911_LOCUS3398</name>
</gene>
<proteinExistence type="predicted"/>
<evidence type="ECO:0000256" key="1">
    <source>
        <dbReference type="SAM" id="Phobius"/>
    </source>
</evidence>
<organism evidence="2 3">
    <name type="scientific">Adineta steineri</name>
    <dbReference type="NCBI Taxonomy" id="433720"/>
    <lineage>
        <taxon>Eukaryota</taxon>
        <taxon>Metazoa</taxon>
        <taxon>Spiralia</taxon>
        <taxon>Gnathifera</taxon>
        <taxon>Rotifera</taxon>
        <taxon>Eurotatoria</taxon>
        <taxon>Bdelloidea</taxon>
        <taxon>Adinetida</taxon>
        <taxon>Adinetidae</taxon>
        <taxon>Adineta</taxon>
    </lineage>
</organism>
<dbReference type="Proteomes" id="UP000663860">
    <property type="component" value="Unassembled WGS sequence"/>
</dbReference>
<keyword evidence="1" id="KW-1133">Transmembrane helix</keyword>
<comment type="caution">
    <text evidence="2">The sequence shown here is derived from an EMBL/GenBank/DDBJ whole genome shotgun (WGS) entry which is preliminary data.</text>
</comment>
<keyword evidence="1" id="KW-0812">Transmembrane</keyword>
<name>A0A813NKA7_9BILA</name>
<evidence type="ECO:0000313" key="2">
    <source>
        <dbReference type="EMBL" id="CAF0738765.1"/>
    </source>
</evidence>
<accession>A0A813NKA7</accession>
<dbReference type="EMBL" id="CAJNOE010000017">
    <property type="protein sequence ID" value="CAF0738765.1"/>
    <property type="molecule type" value="Genomic_DNA"/>
</dbReference>
<dbReference type="AlphaFoldDB" id="A0A813NKA7"/>